<dbReference type="PANTHER" id="PTHR43176">
    <property type="entry name" value="3-HYDROXYISOBUTYRYL-COA HYDROLASE-RELATED"/>
    <property type="match status" value="1"/>
</dbReference>
<evidence type="ECO:0000259" key="4">
    <source>
        <dbReference type="Pfam" id="PF16113"/>
    </source>
</evidence>
<dbReference type="PANTHER" id="PTHR43176:SF3">
    <property type="entry name" value="3-HYDROXYISOBUTYRYL-COA HYDROLASE, MITOCHONDRIAL"/>
    <property type="match status" value="1"/>
</dbReference>
<dbReference type="Proteomes" id="UP001596132">
    <property type="component" value="Unassembled WGS sequence"/>
</dbReference>
<name>A0ABW0YLH4_9GAMM</name>
<dbReference type="Pfam" id="PF16113">
    <property type="entry name" value="ECH_2"/>
    <property type="match status" value="1"/>
</dbReference>
<reference evidence="6" key="1">
    <citation type="journal article" date="2019" name="Int. J. Syst. Evol. Microbiol.">
        <title>The Global Catalogue of Microorganisms (GCM) 10K type strain sequencing project: providing services to taxonomists for standard genome sequencing and annotation.</title>
        <authorList>
            <consortium name="The Broad Institute Genomics Platform"/>
            <consortium name="The Broad Institute Genome Sequencing Center for Infectious Disease"/>
            <person name="Wu L."/>
            <person name="Ma J."/>
        </authorList>
    </citation>
    <scope>NUCLEOTIDE SEQUENCE [LARGE SCALE GENOMIC DNA]</scope>
    <source>
        <strain evidence="6">KCTC 15012</strain>
    </source>
</reference>
<organism evidence="5 6">
    <name type="scientific">Aeromonas eucrenophila</name>
    <dbReference type="NCBI Taxonomy" id="649"/>
    <lineage>
        <taxon>Bacteria</taxon>
        <taxon>Pseudomonadati</taxon>
        <taxon>Pseudomonadota</taxon>
        <taxon>Gammaproteobacteria</taxon>
        <taxon>Aeromonadales</taxon>
        <taxon>Aeromonadaceae</taxon>
        <taxon>Aeromonas</taxon>
    </lineage>
</organism>
<comment type="caution">
    <text evidence="5">The sequence shown here is derived from an EMBL/GenBank/DDBJ whole genome shotgun (WGS) entry which is preliminary data.</text>
</comment>
<dbReference type="EMBL" id="JBHSPP010000017">
    <property type="protein sequence ID" value="MFC5708245.1"/>
    <property type="molecule type" value="Genomic_DNA"/>
</dbReference>
<gene>
    <name evidence="5" type="ORF">ACFPVW_19735</name>
</gene>
<dbReference type="NCBIfam" id="NF004127">
    <property type="entry name" value="PRK05617.1"/>
    <property type="match status" value="1"/>
</dbReference>
<protein>
    <recommendedName>
        <fullName evidence="2">3-hydroxyisobutyryl-CoA hydrolase</fullName>
        <ecNumber evidence="2">3.1.2.4</ecNumber>
    </recommendedName>
</protein>
<dbReference type="CDD" id="cd06558">
    <property type="entry name" value="crotonase-like"/>
    <property type="match status" value="1"/>
</dbReference>
<dbReference type="EC" id="3.1.2.4" evidence="2"/>
<feature type="domain" description="Enoyl-CoA hydratase/isomerase" evidence="4">
    <location>
        <begin position="18"/>
        <end position="344"/>
    </location>
</feature>
<keyword evidence="6" id="KW-1185">Reference proteome</keyword>
<dbReference type="InterPro" id="IPR029045">
    <property type="entry name" value="ClpP/crotonase-like_dom_sf"/>
</dbReference>
<keyword evidence="3 5" id="KW-0378">Hydrolase</keyword>
<dbReference type="SUPFAM" id="SSF52096">
    <property type="entry name" value="ClpP/crotonase"/>
    <property type="match status" value="1"/>
</dbReference>
<sequence length="368" mass="40571">MSEAVRMALYPTGDGHRIGVLTLDSPASLNALSLEMIQRLQEALTAWEQDPAVVCVLLQGAGEKAFCAGGDIRSFYHRRQEADEQALFHYARDFFEQEYRLDHHIHRYAKPLICVADGICMGGGIGLFAGADFRIVTEKSLFAMPEVTIGLYPDVGASWFLSRMPGRLGLWLGLTGARFNGADAIGLGLADHAMASAERAELLPRLAALDWSENEPREQLDRLFRGLQVAVTADVPAPLLLPHQARIDALLAGVSLEGVLTRLSDASFDDRSLALARETCLSGSPISRAILWRQYWQARRQSLAEVFADELALSVNCVLKGDFVEGVRALLIDKDKSPRWQAPQPGTDWLDDYYAWPQGRNPLQAGAR</sequence>
<accession>A0ABW0YLH4</accession>
<evidence type="ECO:0000256" key="1">
    <source>
        <dbReference type="ARBA" id="ARBA00001709"/>
    </source>
</evidence>
<evidence type="ECO:0000256" key="3">
    <source>
        <dbReference type="ARBA" id="ARBA00022801"/>
    </source>
</evidence>
<evidence type="ECO:0000256" key="2">
    <source>
        <dbReference type="ARBA" id="ARBA00011915"/>
    </source>
</evidence>
<evidence type="ECO:0000313" key="6">
    <source>
        <dbReference type="Proteomes" id="UP001596132"/>
    </source>
</evidence>
<dbReference type="InterPro" id="IPR045004">
    <property type="entry name" value="ECH_dom"/>
</dbReference>
<comment type="catalytic activity">
    <reaction evidence="1">
        <text>3-hydroxy-2-methylpropanoyl-CoA + H2O = 3-hydroxy-2-methylpropanoate + CoA + H(+)</text>
        <dbReference type="Rhea" id="RHEA:20888"/>
        <dbReference type="ChEBI" id="CHEBI:11805"/>
        <dbReference type="ChEBI" id="CHEBI:15377"/>
        <dbReference type="ChEBI" id="CHEBI:15378"/>
        <dbReference type="ChEBI" id="CHEBI:57287"/>
        <dbReference type="ChEBI" id="CHEBI:57340"/>
        <dbReference type="EC" id="3.1.2.4"/>
    </reaction>
</comment>
<dbReference type="GO" id="GO:0016787">
    <property type="term" value="F:hydrolase activity"/>
    <property type="evidence" value="ECO:0007669"/>
    <property type="project" value="UniProtKB-KW"/>
</dbReference>
<evidence type="ECO:0000313" key="5">
    <source>
        <dbReference type="EMBL" id="MFC5708245.1"/>
    </source>
</evidence>
<dbReference type="RefSeq" id="WP_042638554.1">
    <property type="nucleotide sequence ID" value="NZ_CDDF01000001.1"/>
</dbReference>
<dbReference type="InterPro" id="IPR032259">
    <property type="entry name" value="HIBYL-CoA-H"/>
</dbReference>
<proteinExistence type="predicted"/>
<dbReference type="Gene3D" id="3.90.226.10">
    <property type="entry name" value="2-enoyl-CoA Hydratase, Chain A, domain 1"/>
    <property type="match status" value="1"/>
</dbReference>